<dbReference type="InterPro" id="IPR036259">
    <property type="entry name" value="MFS_trans_sf"/>
</dbReference>
<dbReference type="InParanoid" id="A0A6J2YE81"/>
<evidence type="ECO:0000259" key="10">
    <source>
        <dbReference type="PROSITE" id="PS50850"/>
    </source>
</evidence>
<feature type="transmembrane region" description="Helical" evidence="9">
    <location>
        <begin position="93"/>
        <end position="111"/>
    </location>
</feature>
<keyword evidence="3 9" id="KW-0812">Transmembrane</keyword>
<protein>
    <submittedName>
        <fullName evidence="12">Facilitated trehalose transporter Tret1-like</fullName>
    </submittedName>
</protein>
<keyword evidence="6" id="KW-0325">Glycoprotein</keyword>
<evidence type="ECO:0000256" key="7">
    <source>
        <dbReference type="ARBA" id="ARBA00024348"/>
    </source>
</evidence>
<dbReference type="InterPro" id="IPR005829">
    <property type="entry name" value="Sugar_transporter_CS"/>
</dbReference>
<feature type="transmembrane region" description="Helical" evidence="9">
    <location>
        <begin position="428"/>
        <end position="455"/>
    </location>
</feature>
<keyword evidence="11" id="KW-1185">Reference proteome</keyword>
<feature type="transmembrane region" description="Helical" evidence="9">
    <location>
        <begin position="147"/>
        <end position="169"/>
    </location>
</feature>
<name>A0A6J2YE81_SITOR</name>
<gene>
    <name evidence="12" type="primary">LOC115886583</name>
</gene>
<feature type="transmembrane region" description="Helical" evidence="9">
    <location>
        <begin position="357"/>
        <end position="378"/>
    </location>
</feature>
<dbReference type="FunCoup" id="A0A6J2YE81">
    <property type="interactions" value="13"/>
</dbReference>
<feature type="transmembrane region" description="Helical" evidence="9">
    <location>
        <begin position="390"/>
        <end position="416"/>
    </location>
</feature>
<dbReference type="GO" id="GO:0005886">
    <property type="term" value="C:plasma membrane"/>
    <property type="evidence" value="ECO:0007669"/>
    <property type="project" value="UniProtKB-SubCell"/>
</dbReference>
<dbReference type="InterPro" id="IPR050549">
    <property type="entry name" value="MFS_Trehalose_Transporter"/>
</dbReference>
<evidence type="ECO:0000313" key="11">
    <source>
        <dbReference type="Proteomes" id="UP000504635"/>
    </source>
</evidence>
<dbReference type="NCBIfam" id="TIGR00879">
    <property type="entry name" value="SP"/>
    <property type="match status" value="1"/>
</dbReference>
<sequence length="508" mass="54905">MAEQRQNYKYESVAGQEGGDVEKYRVHDEEVQVTVMQQQKPSTSRTFQYIAACTANLAGFTCGITLGWTSPVLPKLETLQDNPLGAIVSADDSGWIGSLLPLGAALGPFLAGALSDKIGRKRTLLYGNLPFIVGLVLNIMATSVNYFLLSRFLCGIAVGLTFTVLPMYVGEIAEDEIRGALGTLLQLFTTLGLLFSFGVGPYTTFTTFNVACLVVPVVFLVTFFLFIPESPYFLLQAGNEDEAEAALMKLRSTTEVQDVKRELDDMKSSVADALANKSSFGDIFKNKGLTRAYILANGLLVFQQVSGINIVLFFAQSIFQDAGVALAPEICTIAIGTVQVVASGASSVLIDRSGKRFLLMLSALGMAVSQMVLAYFFHLKDDKGEDVTSLSWLPICCLVGYIITYCLGFGPIPWAVMGEMFPANVKSVASTATAATCWFFGFLITKYFGIVAALIGKSGSFGVFGVCCVVGFVFVYKFLPETSGKSLQEIQDILNGRSTTKDVEEEKN</sequence>
<feature type="transmembrane region" description="Helical" evidence="9">
    <location>
        <begin position="49"/>
        <end position="73"/>
    </location>
</feature>
<comment type="subcellular location">
    <subcellularLocation>
        <location evidence="1">Cell membrane</location>
        <topology evidence="1">Multi-pass membrane protein</topology>
    </subcellularLocation>
</comment>
<feature type="transmembrane region" description="Helical" evidence="9">
    <location>
        <begin position="294"/>
        <end position="319"/>
    </location>
</feature>
<feature type="transmembrane region" description="Helical" evidence="9">
    <location>
        <begin position="208"/>
        <end position="227"/>
    </location>
</feature>
<dbReference type="AlphaFoldDB" id="A0A6J2YE81"/>
<reference evidence="12" key="1">
    <citation type="submission" date="2025-08" db="UniProtKB">
        <authorList>
            <consortium name="RefSeq"/>
        </authorList>
    </citation>
    <scope>IDENTIFICATION</scope>
    <source>
        <tissue evidence="12">Gonads</tissue>
    </source>
</reference>
<dbReference type="PRINTS" id="PR00171">
    <property type="entry name" value="SUGRTRNSPORT"/>
</dbReference>
<evidence type="ECO:0000256" key="2">
    <source>
        <dbReference type="ARBA" id="ARBA00022475"/>
    </source>
</evidence>
<dbReference type="PANTHER" id="PTHR48021:SF47">
    <property type="entry name" value="GH17672P"/>
    <property type="match status" value="1"/>
</dbReference>
<evidence type="ECO:0000256" key="3">
    <source>
        <dbReference type="ARBA" id="ARBA00022692"/>
    </source>
</evidence>
<dbReference type="InterPro" id="IPR044775">
    <property type="entry name" value="MFS_ERD6/Tret1-like"/>
</dbReference>
<dbReference type="InterPro" id="IPR020846">
    <property type="entry name" value="MFS_dom"/>
</dbReference>
<dbReference type="CDD" id="cd17358">
    <property type="entry name" value="MFS_GLUT6_8_Class3_like"/>
    <property type="match status" value="1"/>
</dbReference>
<dbReference type="FunFam" id="1.20.1250.20:FF:000055">
    <property type="entry name" value="Facilitated trehalose transporter Tret1-2 homolog"/>
    <property type="match status" value="1"/>
</dbReference>
<dbReference type="PROSITE" id="PS00217">
    <property type="entry name" value="SUGAR_TRANSPORT_2"/>
    <property type="match status" value="1"/>
</dbReference>
<dbReference type="GeneID" id="115886583"/>
<keyword evidence="5 9" id="KW-0472">Membrane</keyword>
<dbReference type="OrthoDB" id="4142200at2759"/>
<feature type="transmembrane region" description="Helical" evidence="9">
    <location>
        <begin position="325"/>
        <end position="350"/>
    </location>
</feature>
<dbReference type="PROSITE" id="PS50850">
    <property type="entry name" value="MFS"/>
    <property type="match status" value="1"/>
</dbReference>
<dbReference type="PROSITE" id="PS00216">
    <property type="entry name" value="SUGAR_TRANSPORT_1"/>
    <property type="match status" value="1"/>
</dbReference>
<dbReference type="Pfam" id="PF00083">
    <property type="entry name" value="Sugar_tr"/>
    <property type="match status" value="1"/>
</dbReference>
<dbReference type="InterPro" id="IPR003663">
    <property type="entry name" value="Sugar/inositol_transpt"/>
</dbReference>
<keyword evidence="2" id="KW-1003">Cell membrane</keyword>
<feature type="transmembrane region" description="Helical" evidence="9">
    <location>
        <begin position="461"/>
        <end position="479"/>
    </location>
</feature>
<feature type="domain" description="Major facilitator superfamily (MFS) profile" evidence="10">
    <location>
        <begin position="51"/>
        <end position="483"/>
    </location>
</feature>
<feature type="transmembrane region" description="Helical" evidence="9">
    <location>
        <begin position="123"/>
        <end position="141"/>
    </location>
</feature>
<dbReference type="PANTHER" id="PTHR48021">
    <property type="match status" value="1"/>
</dbReference>
<accession>A0A6J2YE81</accession>
<dbReference type="SUPFAM" id="SSF103473">
    <property type="entry name" value="MFS general substrate transporter"/>
    <property type="match status" value="1"/>
</dbReference>
<evidence type="ECO:0000256" key="9">
    <source>
        <dbReference type="SAM" id="Phobius"/>
    </source>
</evidence>
<evidence type="ECO:0000313" key="12">
    <source>
        <dbReference type="RefSeq" id="XP_030761676.1"/>
    </source>
</evidence>
<organism evidence="11 12">
    <name type="scientific">Sitophilus oryzae</name>
    <name type="common">Rice weevil</name>
    <name type="synonym">Curculio oryzae</name>
    <dbReference type="NCBI Taxonomy" id="7048"/>
    <lineage>
        <taxon>Eukaryota</taxon>
        <taxon>Metazoa</taxon>
        <taxon>Ecdysozoa</taxon>
        <taxon>Arthropoda</taxon>
        <taxon>Hexapoda</taxon>
        <taxon>Insecta</taxon>
        <taxon>Pterygota</taxon>
        <taxon>Neoptera</taxon>
        <taxon>Endopterygota</taxon>
        <taxon>Coleoptera</taxon>
        <taxon>Polyphaga</taxon>
        <taxon>Cucujiformia</taxon>
        <taxon>Curculionidae</taxon>
        <taxon>Dryophthorinae</taxon>
        <taxon>Sitophilus</taxon>
    </lineage>
</organism>
<keyword evidence="4 9" id="KW-1133">Transmembrane helix</keyword>
<evidence type="ECO:0000256" key="8">
    <source>
        <dbReference type="RuleBase" id="RU003346"/>
    </source>
</evidence>
<evidence type="ECO:0000256" key="5">
    <source>
        <dbReference type="ARBA" id="ARBA00023136"/>
    </source>
</evidence>
<feature type="transmembrane region" description="Helical" evidence="9">
    <location>
        <begin position="181"/>
        <end position="202"/>
    </location>
</feature>
<proteinExistence type="inferred from homology"/>
<dbReference type="GO" id="GO:0051119">
    <property type="term" value="F:sugar transmembrane transporter activity"/>
    <property type="evidence" value="ECO:0007669"/>
    <property type="project" value="InterPro"/>
</dbReference>
<comment type="similarity">
    <text evidence="7">Belongs to the major facilitator superfamily. Sugar transporter (TC 2.A.1.1) family. Trehalose transporter subfamily.</text>
</comment>
<dbReference type="RefSeq" id="XP_030761676.1">
    <property type="nucleotide sequence ID" value="XM_030905816.1"/>
</dbReference>
<dbReference type="InterPro" id="IPR005828">
    <property type="entry name" value="MFS_sugar_transport-like"/>
</dbReference>
<evidence type="ECO:0000256" key="1">
    <source>
        <dbReference type="ARBA" id="ARBA00004651"/>
    </source>
</evidence>
<keyword evidence="8" id="KW-0813">Transport</keyword>
<evidence type="ECO:0000256" key="6">
    <source>
        <dbReference type="ARBA" id="ARBA00023180"/>
    </source>
</evidence>
<dbReference type="Gene3D" id="1.20.1250.20">
    <property type="entry name" value="MFS general substrate transporter like domains"/>
    <property type="match status" value="1"/>
</dbReference>
<dbReference type="Proteomes" id="UP000504635">
    <property type="component" value="Unplaced"/>
</dbReference>
<evidence type="ECO:0000256" key="4">
    <source>
        <dbReference type="ARBA" id="ARBA00022989"/>
    </source>
</evidence>
<dbReference type="KEGG" id="soy:115886583"/>